<keyword evidence="3" id="KW-1185">Reference proteome</keyword>
<dbReference type="Pfam" id="PF07238">
    <property type="entry name" value="PilZ"/>
    <property type="match status" value="1"/>
</dbReference>
<dbReference type="InterPro" id="IPR009875">
    <property type="entry name" value="PilZ_domain"/>
</dbReference>
<gene>
    <name evidence="2" type="ORF">ADA01nite_21050</name>
</gene>
<dbReference type="SUPFAM" id="SSF141371">
    <property type="entry name" value="PilZ domain-like"/>
    <property type="match status" value="1"/>
</dbReference>
<proteinExistence type="predicted"/>
<dbReference type="GO" id="GO:0035438">
    <property type="term" value="F:cyclic-di-GMP binding"/>
    <property type="evidence" value="ECO:0007669"/>
    <property type="project" value="InterPro"/>
</dbReference>
<organism evidence="2 3">
    <name type="scientific">Aneurinibacillus danicus</name>
    <dbReference type="NCBI Taxonomy" id="267746"/>
    <lineage>
        <taxon>Bacteria</taxon>
        <taxon>Bacillati</taxon>
        <taxon>Bacillota</taxon>
        <taxon>Bacilli</taxon>
        <taxon>Bacillales</taxon>
        <taxon>Paenibacillaceae</taxon>
        <taxon>Aneurinibacillus group</taxon>
        <taxon>Aneurinibacillus</taxon>
    </lineage>
</organism>
<sequence>MEIVQFEYRGKLELGRMEMAEGELLYLEVKNPEAFTVGDFLVFFYGGRKFSVKIVKKSEKYICLFVPLFETNFPNNRRRWPRVKVELSAFINDYLSEKVYEIPADLRIRIIDVSIQGFGFVSHDPLKVNHSYYILFDVPDLAIKTKTILRHEKLADDGYRYGCEILSITKQDFTALRRYVLLQQLVKGGSYSLSE</sequence>
<dbReference type="OrthoDB" id="2868145at2"/>
<evidence type="ECO:0000313" key="2">
    <source>
        <dbReference type="EMBL" id="GEN34645.1"/>
    </source>
</evidence>
<evidence type="ECO:0000313" key="3">
    <source>
        <dbReference type="Proteomes" id="UP000321157"/>
    </source>
</evidence>
<name>A0A511V6R4_9BACL</name>
<dbReference type="Gene3D" id="2.40.10.220">
    <property type="entry name" value="predicted glycosyltransferase like domains"/>
    <property type="match status" value="1"/>
</dbReference>
<dbReference type="Proteomes" id="UP000321157">
    <property type="component" value="Unassembled WGS sequence"/>
</dbReference>
<dbReference type="RefSeq" id="WP_146809913.1">
    <property type="nucleotide sequence ID" value="NZ_BJXX01000085.1"/>
</dbReference>
<comment type="caution">
    <text evidence="2">The sequence shown here is derived from an EMBL/GenBank/DDBJ whole genome shotgun (WGS) entry which is preliminary data.</text>
</comment>
<dbReference type="AlphaFoldDB" id="A0A511V6R4"/>
<accession>A0A511V6R4</accession>
<evidence type="ECO:0000259" key="1">
    <source>
        <dbReference type="Pfam" id="PF07238"/>
    </source>
</evidence>
<dbReference type="EMBL" id="BJXX01000085">
    <property type="protein sequence ID" value="GEN34645.1"/>
    <property type="molecule type" value="Genomic_DNA"/>
</dbReference>
<protein>
    <recommendedName>
        <fullName evidence="1">PilZ domain-containing protein</fullName>
    </recommendedName>
</protein>
<reference evidence="2 3" key="1">
    <citation type="submission" date="2019-07" db="EMBL/GenBank/DDBJ databases">
        <title>Whole genome shotgun sequence of Aneurinibacillus danicus NBRC 102444.</title>
        <authorList>
            <person name="Hosoyama A."/>
            <person name="Uohara A."/>
            <person name="Ohji S."/>
            <person name="Ichikawa N."/>
        </authorList>
    </citation>
    <scope>NUCLEOTIDE SEQUENCE [LARGE SCALE GENOMIC DNA]</scope>
    <source>
        <strain evidence="2 3">NBRC 102444</strain>
    </source>
</reference>
<feature type="domain" description="PilZ" evidence="1">
    <location>
        <begin position="76"/>
        <end position="181"/>
    </location>
</feature>